<evidence type="ECO:0000256" key="2">
    <source>
        <dbReference type="ARBA" id="ARBA00042242"/>
    </source>
</evidence>
<dbReference type="InterPro" id="IPR020560">
    <property type="entry name" value="PRibGlycinamide_synth_C-dom"/>
</dbReference>
<evidence type="ECO:0000256" key="1">
    <source>
        <dbReference type="ARBA" id="ARBA00038345"/>
    </source>
</evidence>
<organism evidence="5 6">
    <name type="scientific">Candidatus Berkelbacteria bacterium Athens1014_28</name>
    <dbReference type="NCBI Taxonomy" id="2017145"/>
    <lineage>
        <taxon>Bacteria</taxon>
        <taxon>Candidatus Berkelbacteria</taxon>
    </lineage>
</organism>
<dbReference type="InterPro" id="IPR037123">
    <property type="entry name" value="PRibGlycinamide_synth_C_sf"/>
</dbReference>
<keyword evidence="5" id="KW-0436">Ligase</keyword>
<dbReference type="SUPFAM" id="SSF56059">
    <property type="entry name" value="Glutathione synthetase ATP-binding domain-like"/>
    <property type="match status" value="1"/>
</dbReference>
<dbReference type="PANTHER" id="PTHR43472">
    <property type="entry name" value="PHOSPHORIBOSYLAMINE--GLYCINE LIGASE"/>
    <property type="match status" value="1"/>
</dbReference>
<sequence>MAYRLKNEGNDVRLFIDDHDLKKCFDGMVEKTDNWEKDLEWVGKEGMIVFDSTGYGKIQDDLRKNGYSVIGGCEMGDKLEHDRQYGQKIFSACGINIAPTERFDSLEKAVAFVKNNEGPWVVEFKDGRDVIDVLESYFKNKEKCIPVDLQKRVYGIEIGVARYFNGNDWVGPIEINMEHKDLFAGCIGPKTDEMGTLMWYEKDENNKLFQATLEKLKPFFQKIDFRGDVDINCIVDKEKIFPLELTTRFGWPAIHAQESLHISDWSKFLKAVADGEKYELKYKDGFSMTVLIAVPPFPYKIDNGKYSFRNKEIYFSSKLTEDEIKNIHFDEVYKDNEGKFRIAGDSGFVLNVACSGETVGDIRENIYGIIKKIIIPKKFYRNDIGIKFEQEDQKKLEKWGWIQKRSFFSFCGIIKK</sequence>
<accession>A0A554LMZ0</accession>
<dbReference type="InterPro" id="IPR011054">
    <property type="entry name" value="Rudment_hybrid_motif"/>
</dbReference>
<reference evidence="5 6" key="1">
    <citation type="submission" date="2017-07" db="EMBL/GenBank/DDBJ databases">
        <title>Mechanisms for carbon and nitrogen cycling indicate functional differentiation within the Candidate Phyla Radiation.</title>
        <authorList>
            <person name="Danczak R.E."/>
            <person name="Johnston M.D."/>
            <person name="Kenah C."/>
            <person name="Slattery M."/>
            <person name="Wrighton K.C."/>
            <person name="Wilkins M.J."/>
        </authorList>
    </citation>
    <scope>NUCLEOTIDE SEQUENCE [LARGE SCALE GENOMIC DNA]</scope>
    <source>
        <strain evidence="5">Athens1014_28</strain>
    </source>
</reference>
<gene>
    <name evidence="5" type="ORF">Athens101428_406</name>
</gene>
<dbReference type="SUPFAM" id="SSF51246">
    <property type="entry name" value="Rudiment single hybrid motif"/>
    <property type="match status" value="1"/>
</dbReference>
<dbReference type="Proteomes" id="UP000316495">
    <property type="component" value="Unassembled WGS sequence"/>
</dbReference>
<dbReference type="InterPro" id="IPR000115">
    <property type="entry name" value="PRibGlycinamide_synth"/>
</dbReference>
<dbReference type="GO" id="GO:0004637">
    <property type="term" value="F:phosphoribosylamine-glycine ligase activity"/>
    <property type="evidence" value="ECO:0007669"/>
    <property type="project" value="InterPro"/>
</dbReference>
<comment type="similarity">
    <text evidence="1">Belongs to the GARS family.</text>
</comment>
<evidence type="ECO:0000313" key="6">
    <source>
        <dbReference type="Proteomes" id="UP000316495"/>
    </source>
</evidence>
<dbReference type="AlphaFoldDB" id="A0A554LMZ0"/>
<feature type="domain" description="Phosphoribosylglycinamide synthetase C-domain" evidence="4">
    <location>
        <begin position="286"/>
        <end position="389"/>
    </location>
</feature>
<dbReference type="SMART" id="SM01210">
    <property type="entry name" value="GARS_C"/>
    <property type="match status" value="1"/>
</dbReference>
<proteinExistence type="inferred from homology"/>
<name>A0A554LMZ0_9BACT</name>
<dbReference type="Gene3D" id="3.30.470.20">
    <property type="entry name" value="ATP-grasp fold, B domain"/>
    <property type="match status" value="1"/>
</dbReference>
<evidence type="ECO:0000256" key="3">
    <source>
        <dbReference type="ARBA" id="ARBA00042864"/>
    </source>
</evidence>
<protein>
    <recommendedName>
        <fullName evidence="2">Glycinamide ribonucleotide synthetase</fullName>
    </recommendedName>
    <alternativeName>
        <fullName evidence="3">Phosphoribosylglycinamide synthetase</fullName>
    </alternativeName>
</protein>
<dbReference type="Gene3D" id="3.90.600.10">
    <property type="entry name" value="Phosphoribosylglycinamide synthetase, C-terminal domain"/>
    <property type="match status" value="1"/>
</dbReference>
<dbReference type="EMBL" id="VMGN01000019">
    <property type="protein sequence ID" value="TSC94208.1"/>
    <property type="molecule type" value="Genomic_DNA"/>
</dbReference>
<evidence type="ECO:0000259" key="4">
    <source>
        <dbReference type="SMART" id="SM01210"/>
    </source>
</evidence>
<comment type="caution">
    <text evidence="5">The sequence shown here is derived from an EMBL/GenBank/DDBJ whole genome shotgun (WGS) entry which is preliminary data.</text>
</comment>
<evidence type="ECO:0000313" key="5">
    <source>
        <dbReference type="EMBL" id="TSC94208.1"/>
    </source>
</evidence>
<dbReference type="GO" id="GO:0009113">
    <property type="term" value="P:purine nucleobase biosynthetic process"/>
    <property type="evidence" value="ECO:0007669"/>
    <property type="project" value="InterPro"/>
</dbReference>
<dbReference type="PANTHER" id="PTHR43472:SF1">
    <property type="entry name" value="PHOSPHORIBOSYLAMINE--GLYCINE LIGASE, CHLOROPLASTIC"/>
    <property type="match status" value="1"/>
</dbReference>